<dbReference type="RefSeq" id="WP_107289304.1">
    <property type="nucleotide sequence ID" value="NZ_PYNF01000003.1"/>
</dbReference>
<organism evidence="2 3">
    <name type="scientific">Photobacterium kishitanii</name>
    <dbReference type="NCBI Taxonomy" id="318456"/>
    <lineage>
        <taxon>Bacteria</taxon>
        <taxon>Pseudomonadati</taxon>
        <taxon>Pseudomonadota</taxon>
        <taxon>Gammaproteobacteria</taxon>
        <taxon>Vibrionales</taxon>
        <taxon>Vibrionaceae</taxon>
        <taxon>Photobacterium</taxon>
    </lineage>
</organism>
<dbReference type="EMBL" id="PYNF01000003">
    <property type="protein sequence ID" value="PSV00674.1"/>
    <property type="molecule type" value="Genomic_DNA"/>
</dbReference>
<evidence type="ECO:0000313" key="2">
    <source>
        <dbReference type="EMBL" id="PSV00674.1"/>
    </source>
</evidence>
<keyword evidence="1" id="KW-0175">Coiled coil</keyword>
<sequence>MNSIELLAYRTTSTNEFVYELPALPPEDLTLTRIQSDIHTATHANRSSLKYDPIVTIEIETNIKAPNKNQKVFDVKNLKSKTLPSPFTQSNHIYVNGVYSTNDGENLYVSITAKRFFVAERSARKKETIEKINNDKDLKALEFSNLDGAFFLAKEKALKEGIISIISTILSNHRIKTEKLCIEYLPDFISEQIDIMKTEVFEENPILKEKQQAIDLINEQLKMLQRQKSDLMESINSACIDLLYDSVDYTDSNSKFPLCREVKTAFNNTISNMDYGLDVKDQLSA</sequence>
<reference evidence="2 3" key="1">
    <citation type="submission" date="2018-01" db="EMBL/GenBank/DDBJ databases">
        <title>Whole genome sequencing of Histamine producing bacteria.</title>
        <authorList>
            <person name="Butler K."/>
        </authorList>
    </citation>
    <scope>NUCLEOTIDE SEQUENCE [LARGE SCALE GENOMIC DNA]</scope>
    <source>
        <strain evidence="2 3">FS-7.2</strain>
    </source>
</reference>
<evidence type="ECO:0000256" key="1">
    <source>
        <dbReference type="SAM" id="Coils"/>
    </source>
</evidence>
<name>A0A2T3KLU2_9GAMM</name>
<gene>
    <name evidence="2" type="ORF">C9J27_05915</name>
</gene>
<dbReference type="AlphaFoldDB" id="A0A2T3KLU2"/>
<dbReference type="Proteomes" id="UP000241426">
    <property type="component" value="Unassembled WGS sequence"/>
</dbReference>
<proteinExistence type="predicted"/>
<evidence type="ECO:0000313" key="3">
    <source>
        <dbReference type="Proteomes" id="UP000241426"/>
    </source>
</evidence>
<feature type="coiled-coil region" evidence="1">
    <location>
        <begin position="207"/>
        <end position="234"/>
    </location>
</feature>
<comment type="caution">
    <text evidence="2">The sequence shown here is derived from an EMBL/GenBank/DDBJ whole genome shotgun (WGS) entry which is preliminary data.</text>
</comment>
<protein>
    <submittedName>
        <fullName evidence="2">Uncharacterized protein</fullName>
    </submittedName>
</protein>
<accession>A0A2T3KLU2</accession>